<dbReference type="Pfam" id="PF01156">
    <property type="entry name" value="IU_nuc_hydro"/>
    <property type="match status" value="1"/>
</dbReference>
<organism evidence="1 2">
    <name type="scientific">Aerococcus urinaehominis</name>
    <dbReference type="NCBI Taxonomy" id="128944"/>
    <lineage>
        <taxon>Bacteria</taxon>
        <taxon>Bacillati</taxon>
        <taxon>Bacillota</taxon>
        <taxon>Bacilli</taxon>
        <taxon>Lactobacillales</taxon>
        <taxon>Aerococcaceae</taxon>
        <taxon>Aerococcus</taxon>
    </lineage>
</organism>
<dbReference type="STRING" id="128944.AWM75_02300"/>
<dbReference type="GO" id="GO:0045437">
    <property type="term" value="F:uridine nucleosidase activity"/>
    <property type="evidence" value="ECO:0007669"/>
    <property type="project" value="UniProtKB-ARBA"/>
</dbReference>
<dbReference type="InterPro" id="IPR023186">
    <property type="entry name" value="IUNH"/>
</dbReference>
<dbReference type="InterPro" id="IPR001910">
    <property type="entry name" value="Inosine/uridine_hydrolase_dom"/>
</dbReference>
<dbReference type="EMBL" id="CP014163">
    <property type="protein sequence ID" value="AMB98893.1"/>
    <property type="molecule type" value="Genomic_DNA"/>
</dbReference>
<dbReference type="RefSeq" id="WP_067977740.1">
    <property type="nucleotide sequence ID" value="NZ_CP014163.1"/>
</dbReference>
<reference evidence="1 2" key="1">
    <citation type="journal article" date="2016" name="Genome Announc.">
        <title>Complete Genome Sequences of Aerococcus christensenii CCUG 28831T, Aerococcus sanguinicola CCUG 43001T, Aerococcus urinae CCUG 36881T, Aerococcus urinaeequi CCUG 28094T, Aerococcus urinaehominis CCUG 42038 BT, and Aerococcus viridans CCUG 4311T.</title>
        <authorList>
            <person name="Carkaci D."/>
            <person name="Dargis R."/>
            <person name="Nielsen X.C."/>
            <person name="Skovgaard O."/>
            <person name="Fuursted K."/>
            <person name="Christensen J.J."/>
        </authorList>
    </citation>
    <scope>NUCLEOTIDE SEQUENCE [LARGE SCALE GENOMIC DNA]</scope>
    <source>
        <strain evidence="1 2">CCUG42038B</strain>
    </source>
</reference>
<evidence type="ECO:0000313" key="1">
    <source>
        <dbReference type="EMBL" id="AMB98893.1"/>
    </source>
</evidence>
<protein>
    <submittedName>
        <fullName evidence="1">Ribonucleoside hydrolase</fullName>
    </submittedName>
</protein>
<dbReference type="GO" id="GO:0005829">
    <property type="term" value="C:cytosol"/>
    <property type="evidence" value="ECO:0007669"/>
    <property type="project" value="TreeGrafter"/>
</dbReference>
<dbReference type="GO" id="GO:0006152">
    <property type="term" value="P:purine nucleoside catabolic process"/>
    <property type="evidence" value="ECO:0007669"/>
    <property type="project" value="TreeGrafter"/>
</dbReference>
<dbReference type="PANTHER" id="PTHR12304:SF15">
    <property type="entry name" value="NON-SPECIFIC RIBONUCLEOSIDE HYDROLASE RIHC"/>
    <property type="match status" value="1"/>
</dbReference>
<dbReference type="AlphaFoldDB" id="A0A0X8FKA8"/>
<dbReference type="Gene3D" id="3.90.245.10">
    <property type="entry name" value="Ribonucleoside hydrolase-like"/>
    <property type="match status" value="1"/>
</dbReference>
<dbReference type="Proteomes" id="UP000062260">
    <property type="component" value="Chromosome"/>
</dbReference>
<dbReference type="GO" id="GO:0008477">
    <property type="term" value="F:purine nucleosidase activity"/>
    <property type="evidence" value="ECO:0007669"/>
    <property type="project" value="TreeGrafter"/>
</dbReference>
<dbReference type="PANTHER" id="PTHR12304">
    <property type="entry name" value="INOSINE-URIDINE PREFERRING NUCLEOSIDE HYDROLASE"/>
    <property type="match status" value="1"/>
</dbReference>
<sequence>MVRHVILDTDPGIDDAIAIALLLNEPSIQVDLITTVGGNVNLAKTAKNALKLVAFFEKDIPVAAGNRGPLVSEFTDASAVHGQSGMDGYDFPEPDMTKLSKDHAVIALKEQILSNPDKTTLLAVGPLTNIALLFSQYPEVIDKIEELIIMGGAFTRGNKRVMDEFNIGTDPEAAQMVFKSSVKKTMVGLEIGAIATVSMADAEKLASHNETGKMLLGLLKAYRTIERDGEFEMYDPTAVAYLLKPEIFETVDCNVEVELASSLTYGQTVVDLDHKTDRPVNCTVPVNVDRQAFKDWFNQGLSRAK</sequence>
<dbReference type="KEGG" id="auh:AWM75_02300"/>
<dbReference type="PROSITE" id="PS01247">
    <property type="entry name" value="IUNH"/>
    <property type="match status" value="1"/>
</dbReference>
<dbReference type="SUPFAM" id="SSF53590">
    <property type="entry name" value="Nucleoside hydrolase"/>
    <property type="match status" value="1"/>
</dbReference>
<dbReference type="CDD" id="cd02651">
    <property type="entry name" value="nuc_hydro_IU_UC_XIUA"/>
    <property type="match status" value="1"/>
</dbReference>
<dbReference type="InterPro" id="IPR036452">
    <property type="entry name" value="Ribo_hydro-like"/>
</dbReference>
<evidence type="ECO:0000313" key="2">
    <source>
        <dbReference type="Proteomes" id="UP000062260"/>
    </source>
</evidence>
<dbReference type="InterPro" id="IPR015910">
    <property type="entry name" value="I/U_nuclsd_hydro_CS"/>
</dbReference>
<dbReference type="OrthoDB" id="9797882at2"/>
<proteinExistence type="predicted"/>
<gene>
    <name evidence="1" type="ORF">AWM75_02300</name>
</gene>
<keyword evidence="1" id="KW-0378">Hydrolase</keyword>
<accession>A0A0X8FKA8</accession>
<keyword evidence="2" id="KW-1185">Reference proteome</keyword>
<reference evidence="2" key="2">
    <citation type="submission" date="2016-01" db="EMBL/GenBank/DDBJ databases">
        <title>Six Aerococcus type strain genome sequencing and assembly using PacBio and Illumina Hiseq.</title>
        <authorList>
            <person name="Carkaci D."/>
            <person name="Dargis R."/>
            <person name="Nielsen X.C."/>
            <person name="Skovgaard O."/>
            <person name="Fuursted K."/>
            <person name="Christensen J.J."/>
        </authorList>
    </citation>
    <scope>NUCLEOTIDE SEQUENCE [LARGE SCALE GENOMIC DNA]</scope>
    <source>
        <strain evidence="2">CCUG42038B</strain>
    </source>
</reference>
<name>A0A0X8FKA8_9LACT</name>